<dbReference type="AlphaFoldDB" id="A0AA88NLL1"/>
<dbReference type="Proteomes" id="UP001187415">
    <property type="component" value="Unassembled WGS sequence"/>
</dbReference>
<keyword evidence="2" id="KW-1185">Reference proteome</keyword>
<accession>A0AA88NLL1</accession>
<proteinExistence type="predicted"/>
<sequence length="99" mass="11162">MIQMLQQQHVVTGPCYWELEWRAELHPAVTDRGTRRSGDEQPHCPCVSLWIGQRTSSGSGLVCCCCLSFYTDTLTVLHLTTSIKSIFMISLVLQLHPVD</sequence>
<protein>
    <submittedName>
        <fullName evidence="1">Uncharacterized protein</fullName>
    </submittedName>
</protein>
<comment type="caution">
    <text evidence="1">The sequence shown here is derived from an EMBL/GenBank/DDBJ whole genome shotgun (WGS) entry which is preliminary data.</text>
</comment>
<reference evidence="1" key="1">
    <citation type="submission" date="2023-07" db="EMBL/GenBank/DDBJ databases">
        <title>Chromosome-level Genome Assembly of Striped Snakehead (Channa striata).</title>
        <authorList>
            <person name="Liu H."/>
        </authorList>
    </citation>
    <scope>NUCLEOTIDE SEQUENCE</scope>
    <source>
        <strain evidence="1">Gz</strain>
        <tissue evidence="1">Muscle</tissue>
    </source>
</reference>
<name>A0AA88NLL1_CHASR</name>
<dbReference type="EMBL" id="JAUPFM010000002">
    <property type="protein sequence ID" value="KAK2859811.1"/>
    <property type="molecule type" value="Genomic_DNA"/>
</dbReference>
<organism evidence="1 2">
    <name type="scientific">Channa striata</name>
    <name type="common">Snakehead murrel</name>
    <name type="synonym">Ophicephalus striatus</name>
    <dbReference type="NCBI Taxonomy" id="64152"/>
    <lineage>
        <taxon>Eukaryota</taxon>
        <taxon>Metazoa</taxon>
        <taxon>Chordata</taxon>
        <taxon>Craniata</taxon>
        <taxon>Vertebrata</taxon>
        <taxon>Euteleostomi</taxon>
        <taxon>Actinopterygii</taxon>
        <taxon>Neopterygii</taxon>
        <taxon>Teleostei</taxon>
        <taxon>Neoteleostei</taxon>
        <taxon>Acanthomorphata</taxon>
        <taxon>Anabantaria</taxon>
        <taxon>Anabantiformes</taxon>
        <taxon>Channoidei</taxon>
        <taxon>Channidae</taxon>
        <taxon>Channa</taxon>
    </lineage>
</organism>
<evidence type="ECO:0000313" key="1">
    <source>
        <dbReference type="EMBL" id="KAK2859811.1"/>
    </source>
</evidence>
<gene>
    <name evidence="1" type="ORF">Q5P01_004431</name>
</gene>
<evidence type="ECO:0000313" key="2">
    <source>
        <dbReference type="Proteomes" id="UP001187415"/>
    </source>
</evidence>